<dbReference type="GO" id="GO:0051082">
    <property type="term" value="F:unfolded protein binding"/>
    <property type="evidence" value="ECO:0007669"/>
    <property type="project" value="TreeGrafter"/>
</dbReference>
<dbReference type="AlphaFoldDB" id="A0A1Q9DUC5"/>
<proteinExistence type="predicted"/>
<keyword evidence="1" id="KW-0143">Chaperone</keyword>
<dbReference type="GO" id="GO:0005737">
    <property type="term" value="C:cytoplasm"/>
    <property type="evidence" value="ECO:0007669"/>
    <property type="project" value="TreeGrafter"/>
</dbReference>
<name>A0A1Q9DUC5_SYMMI</name>
<keyword evidence="2" id="KW-0472">Membrane</keyword>
<reference evidence="4 5" key="1">
    <citation type="submission" date="2016-02" db="EMBL/GenBank/DDBJ databases">
        <title>Genome analysis of coral dinoflagellate symbionts highlights evolutionary adaptations to a symbiotic lifestyle.</title>
        <authorList>
            <person name="Aranda M."/>
            <person name="Li Y."/>
            <person name="Liew Y.J."/>
            <person name="Baumgarten S."/>
            <person name="Simakov O."/>
            <person name="Wilson M."/>
            <person name="Piel J."/>
            <person name="Ashoor H."/>
            <person name="Bougouffa S."/>
            <person name="Bajic V.B."/>
            <person name="Ryu T."/>
            <person name="Ravasi T."/>
            <person name="Bayer T."/>
            <person name="Micklem G."/>
            <person name="Kim H."/>
            <person name="Bhak J."/>
            <person name="Lajeunesse T.C."/>
            <person name="Voolstra C.R."/>
        </authorList>
    </citation>
    <scope>NUCLEOTIDE SEQUENCE [LARGE SCALE GENOMIC DNA]</scope>
    <source>
        <strain evidence="4 5">CCMP2467</strain>
    </source>
</reference>
<keyword evidence="2" id="KW-1133">Transmembrane helix</keyword>
<evidence type="ECO:0000256" key="1">
    <source>
        <dbReference type="ARBA" id="ARBA00023186"/>
    </source>
</evidence>
<comment type="caution">
    <text evidence="4">The sequence shown here is derived from an EMBL/GenBank/DDBJ whole genome shotgun (WGS) entry which is preliminary data.</text>
</comment>
<dbReference type="Gene3D" id="1.10.287.110">
    <property type="entry name" value="DnaJ domain"/>
    <property type="match status" value="1"/>
</dbReference>
<dbReference type="PANTHER" id="PTHR43096:SF52">
    <property type="entry name" value="DNAJ HOMOLOG 1, MITOCHONDRIAL-RELATED"/>
    <property type="match status" value="1"/>
</dbReference>
<dbReference type="OrthoDB" id="10250354at2759"/>
<dbReference type="GO" id="GO:0042026">
    <property type="term" value="P:protein refolding"/>
    <property type="evidence" value="ECO:0007669"/>
    <property type="project" value="TreeGrafter"/>
</dbReference>
<dbReference type="InterPro" id="IPR036869">
    <property type="entry name" value="J_dom_sf"/>
</dbReference>
<evidence type="ECO:0000313" key="5">
    <source>
        <dbReference type="Proteomes" id="UP000186817"/>
    </source>
</evidence>
<dbReference type="PANTHER" id="PTHR43096">
    <property type="entry name" value="DNAJ HOMOLOG 1, MITOCHONDRIAL-RELATED"/>
    <property type="match status" value="1"/>
</dbReference>
<feature type="domain" description="J" evidence="3">
    <location>
        <begin position="19"/>
        <end position="76"/>
    </location>
</feature>
<dbReference type="SUPFAM" id="SSF46565">
    <property type="entry name" value="Chaperone J-domain"/>
    <property type="match status" value="1"/>
</dbReference>
<dbReference type="SMART" id="SM00271">
    <property type="entry name" value="DnaJ"/>
    <property type="match status" value="1"/>
</dbReference>
<dbReference type="PROSITE" id="PS50076">
    <property type="entry name" value="DNAJ_2"/>
    <property type="match status" value="1"/>
</dbReference>
<dbReference type="InterPro" id="IPR001623">
    <property type="entry name" value="DnaJ_domain"/>
</dbReference>
<feature type="transmembrane region" description="Helical" evidence="2">
    <location>
        <begin position="116"/>
        <end position="136"/>
    </location>
</feature>
<evidence type="ECO:0000313" key="4">
    <source>
        <dbReference type="EMBL" id="OLP98774.1"/>
    </source>
</evidence>
<dbReference type="Proteomes" id="UP000186817">
    <property type="component" value="Unassembled WGS sequence"/>
</dbReference>
<evidence type="ECO:0000259" key="3">
    <source>
        <dbReference type="PROSITE" id="PS50076"/>
    </source>
</evidence>
<dbReference type="CDD" id="cd06257">
    <property type="entry name" value="DnaJ"/>
    <property type="match status" value="1"/>
</dbReference>
<sequence>MRGMVRVLQEFMRFRHTPLHAGTLEVEDADLSAEDIRTAYRQAVRLEHPDTSELEDAEERFQRVRKAYAILSDEGSRVLLLEAIEQQAASFAELKGLDLDEDEEEGEERKSSFPWILLWVPGVFLVLGVLLVRLAGPDMQIRSASKEPMILDHEGGGGEI</sequence>
<evidence type="ECO:0000256" key="2">
    <source>
        <dbReference type="SAM" id="Phobius"/>
    </source>
</evidence>
<accession>A0A1Q9DUC5</accession>
<dbReference type="Pfam" id="PF00226">
    <property type="entry name" value="DnaJ"/>
    <property type="match status" value="1"/>
</dbReference>
<gene>
    <name evidence="4" type="primary">dnaJ</name>
    <name evidence="4" type="ORF">AK812_SmicGene18729</name>
</gene>
<dbReference type="EMBL" id="LSRX01000386">
    <property type="protein sequence ID" value="OLP98774.1"/>
    <property type="molecule type" value="Genomic_DNA"/>
</dbReference>
<organism evidence="4 5">
    <name type="scientific">Symbiodinium microadriaticum</name>
    <name type="common">Dinoflagellate</name>
    <name type="synonym">Zooxanthella microadriatica</name>
    <dbReference type="NCBI Taxonomy" id="2951"/>
    <lineage>
        <taxon>Eukaryota</taxon>
        <taxon>Sar</taxon>
        <taxon>Alveolata</taxon>
        <taxon>Dinophyceae</taxon>
        <taxon>Suessiales</taxon>
        <taxon>Symbiodiniaceae</taxon>
        <taxon>Symbiodinium</taxon>
    </lineage>
</organism>
<dbReference type="PRINTS" id="PR00625">
    <property type="entry name" value="JDOMAIN"/>
</dbReference>
<keyword evidence="2" id="KW-0812">Transmembrane</keyword>
<keyword evidence="5" id="KW-1185">Reference proteome</keyword>
<protein>
    <submittedName>
        <fullName evidence="4">Chaperone protein DnaJ</fullName>
    </submittedName>
</protein>